<keyword evidence="5 7" id="KW-0808">Transferase</keyword>
<evidence type="ECO:0000256" key="3">
    <source>
        <dbReference type="ARBA" id="ARBA00022840"/>
    </source>
</evidence>
<dbReference type="NCBIfam" id="TIGR00152">
    <property type="entry name" value="dephospho-CoA kinase"/>
    <property type="match status" value="1"/>
</dbReference>
<keyword evidence="5" id="KW-0963">Cytoplasm</keyword>
<keyword evidence="4 5" id="KW-0173">Coenzyme A biosynthesis</keyword>
<dbReference type="SUPFAM" id="SSF52540">
    <property type="entry name" value="P-loop containing nucleoside triphosphate hydrolases"/>
    <property type="match status" value="1"/>
</dbReference>
<comment type="function">
    <text evidence="5">Catalyzes the phosphorylation of the 3'-hydroxyl group of dephosphocoenzyme A to form coenzyme A.</text>
</comment>
<comment type="pathway">
    <text evidence="5">Cofactor biosynthesis; coenzyme A biosynthesis; CoA from (R)-pantothenate: step 5/5.</text>
</comment>
<dbReference type="PANTHER" id="PTHR10695:SF46">
    <property type="entry name" value="BIFUNCTIONAL COENZYME A SYNTHASE-RELATED"/>
    <property type="match status" value="1"/>
</dbReference>
<keyword evidence="3 5" id="KW-0067">ATP-binding</keyword>
<name>A0A368DMN0_9PROT</name>
<feature type="binding site" evidence="5">
    <location>
        <begin position="11"/>
        <end position="16"/>
    </location>
    <ligand>
        <name>ATP</name>
        <dbReference type="ChEBI" id="CHEBI:30616"/>
    </ligand>
</feature>
<evidence type="ECO:0000256" key="5">
    <source>
        <dbReference type="HAMAP-Rule" id="MF_00376"/>
    </source>
</evidence>
<dbReference type="GO" id="GO:0005524">
    <property type="term" value="F:ATP binding"/>
    <property type="evidence" value="ECO:0007669"/>
    <property type="project" value="UniProtKB-UniRule"/>
</dbReference>
<dbReference type="HAMAP" id="MF_00376">
    <property type="entry name" value="Dephospho_CoA_kinase"/>
    <property type="match status" value="1"/>
</dbReference>
<evidence type="ECO:0000256" key="4">
    <source>
        <dbReference type="ARBA" id="ARBA00022993"/>
    </source>
</evidence>
<protein>
    <recommendedName>
        <fullName evidence="5 6">Dephospho-CoA kinase</fullName>
        <ecNumber evidence="5 6">2.7.1.24</ecNumber>
    </recommendedName>
    <alternativeName>
        <fullName evidence="5">Dephosphocoenzyme A kinase</fullName>
    </alternativeName>
</protein>
<gene>
    <name evidence="5" type="primary">coaE</name>
    <name evidence="7" type="ORF">DBW71_05060</name>
</gene>
<evidence type="ECO:0000313" key="7">
    <source>
        <dbReference type="EMBL" id="RCL72586.1"/>
    </source>
</evidence>
<evidence type="ECO:0000313" key="8">
    <source>
        <dbReference type="Proteomes" id="UP000253570"/>
    </source>
</evidence>
<dbReference type="Gene3D" id="3.40.50.300">
    <property type="entry name" value="P-loop containing nucleotide triphosphate hydrolases"/>
    <property type="match status" value="1"/>
</dbReference>
<reference evidence="7 8" key="1">
    <citation type="journal article" date="2018" name="Microbiome">
        <title>Fine metagenomic profile of the Mediterranean stratified and mixed water columns revealed by assembly and recruitment.</title>
        <authorList>
            <person name="Haro-Moreno J.M."/>
            <person name="Lopez-Perez M."/>
            <person name="De La Torre J.R."/>
            <person name="Picazo A."/>
            <person name="Camacho A."/>
            <person name="Rodriguez-Valera F."/>
        </authorList>
    </citation>
    <scope>NUCLEOTIDE SEQUENCE [LARGE SCALE GENOMIC DNA]</scope>
    <source>
        <strain evidence="7">MED-G57</strain>
    </source>
</reference>
<evidence type="ECO:0000256" key="6">
    <source>
        <dbReference type="NCBIfam" id="TIGR00152"/>
    </source>
</evidence>
<evidence type="ECO:0000256" key="1">
    <source>
        <dbReference type="ARBA" id="ARBA00009018"/>
    </source>
</evidence>
<dbReference type="CDD" id="cd02022">
    <property type="entry name" value="DPCK"/>
    <property type="match status" value="1"/>
</dbReference>
<keyword evidence="5 7" id="KW-0418">Kinase</keyword>
<dbReference type="Pfam" id="PF01121">
    <property type="entry name" value="CoaE"/>
    <property type="match status" value="1"/>
</dbReference>
<comment type="catalytic activity">
    <reaction evidence="5">
        <text>3'-dephospho-CoA + ATP = ADP + CoA + H(+)</text>
        <dbReference type="Rhea" id="RHEA:18245"/>
        <dbReference type="ChEBI" id="CHEBI:15378"/>
        <dbReference type="ChEBI" id="CHEBI:30616"/>
        <dbReference type="ChEBI" id="CHEBI:57287"/>
        <dbReference type="ChEBI" id="CHEBI:57328"/>
        <dbReference type="ChEBI" id="CHEBI:456216"/>
        <dbReference type="EC" id="2.7.1.24"/>
    </reaction>
</comment>
<accession>A0A368DMN0</accession>
<dbReference type="GO" id="GO:0005737">
    <property type="term" value="C:cytoplasm"/>
    <property type="evidence" value="ECO:0007669"/>
    <property type="project" value="UniProtKB-SubCell"/>
</dbReference>
<evidence type="ECO:0000256" key="2">
    <source>
        <dbReference type="ARBA" id="ARBA00022741"/>
    </source>
</evidence>
<dbReference type="InterPro" id="IPR001977">
    <property type="entry name" value="Depp_CoAkinase"/>
</dbReference>
<keyword evidence="2 5" id="KW-0547">Nucleotide-binding</keyword>
<dbReference type="UniPathway" id="UPA00241">
    <property type="reaction ID" value="UER00356"/>
</dbReference>
<dbReference type="PANTHER" id="PTHR10695">
    <property type="entry name" value="DEPHOSPHO-COA KINASE-RELATED"/>
    <property type="match status" value="1"/>
</dbReference>
<comment type="subcellular location">
    <subcellularLocation>
        <location evidence="5">Cytoplasm</location>
    </subcellularLocation>
</comment>
<comment type="caution">
    <text evidence="7">The sequence shown here is derived from an EMBL/GenBank/DDBJ whole genome shotgun (WGS) entry which is preliminary data.</text>
</comment>
<proteinExistence type="inferred from homology"/>
<organism evidence="7 8">
    <name type="scientific">PS1 clade bacterium</name>
    <dbReference type="NCBI Taxonomy" id="2175152"/>
    <lineage>
        <taxon>Bacteria</taxon>
        <taxon>Pseudomonadati</taxon>
        <taxon>Pseudomonadota</taxon>
        <taxon>Alphaproteobacteria</taxon>
        <taxon>PS1 clade</taxon>
    </lineage>
</organism>
<dbReference type="GO" id="GO:0015937">
    <property type="term" value="P:coenzyme A biosynthetic process"/>
    <property type="evidence" value="ECO:0007669"/>
    <property type="project" value="UniProtKB-UniRule"/>
</dbReference>
<sequence length="194" mass="22613">MIKVALTGGIGVGKSFVLNILKDKYNFPIFSSDDCVRSLYSNKPSLISFVKSEIMNNEDKFSKSRIAEIVFNDQKKLRKLESFIHPLVKIEREKFIDQERRKEAKTIIIEIPLLFEKNLTDEVDIVILVRASDELQKHRVLKRPNMNEVLFNKIIKNQMDVYKKEKKADYIIDSNDYASTVLQIENIVADMEKK</sequence>
<comment type="similarity">
    <text evidence="1 5">Belongs to the CoaE family.</text>
</comment>
<dbReference type="AlphaFoldDB" id="A0A368DMN0"/>
<dbReference type="PROSITE" id="PS51219">
    <property type="entry name" value="DPCK"/>
    <property type="match status" value="1"/>
</dbReference>
<dbReference type="InterPro" id="IPR027417">
    <property type="entry name" value="P-loop_NTPase"/>
</dbReference>
<dbReference type="GO" id="GO:0004140">
    <property type="term" value="F:dephospho-CoA kinase activity"/>
    <property type="evidence" value="ECO:0007669"/>
    <property type="project" value="UniProtKB-UniRule"/>
</dbReference>
<dbReference type="EMBL" id="QOQD01000012">
    <property type="protein sequence ID" value="RCL72586.1"/>
    <property type="molecule type" value="Genomic_DNA"/>
</dbReference>
<dbReference type="EC" id="2.7.1.24" evidence="5 6"/>
<dbReference type="Proteomes" id="UP000253570">
    <property type="component" value="Unassembled WGS sequence"/>
</dbReference>